<organism evidence="2 3">
    <name type="scientific">Passalora fulva</name>
    <name type="common">Tomato leaf mold</name>
    <name type="synonym">Cladosporium fulvum</name>
    <dbReference type="NCBI Taxonomy" id="5499"/>
    <lineage>
        <taxon>Eukaryota</taxon>
        <taxon>Fungi</taxon>
        <taxon>Dikarya</taxon>
        <taxon>Ascomycota</taxon>
        <taxon>Pezizomycotina</taxon>
        <taxon>Dothideomycetes</taxon>
        <taxon>Dothideomycetidae</taxon>
        <taxon>Mycosphaerellales</taxon>
        <taxon>Mycosphaerellaceae</taxon>
        <taxon>Fulvia</taxon>
    </lineage>
</organism>
<protein>
    <submittedName>
        <fullName evidence="2">Uncharacterized protein</fullName>
    </submittedName>
</protein>
<dbReference type="EMBL" id="CP090174">
    <property type="protein sequence ID" value="UJO24609.1"/>
    <property type="molecule type" value="Genomic_DNA"/>
</dbReference>
<feature type="transmembrane region" description="Helical" evidence="1">
    <location>
        <begin position="115"/>
        <end position="136"/>
    </location>
</feature>
<reference evidence="2" key="2">
    <citation type="journal article" date="2022" name="Microb. Genom.">
        <title>A chromosome-scale genome assembly of the tomato pathogen Cladosporium fulvum reveals a compartmentalized genome architecture and the presence of a dispensable chromosome.</title>
        <authorList>
            <person name="Zaccaron A.Z."/>
            <person name="Chen L.H."/>
            <person name="Samaras A."/>
            <person name="Stergiopoulos I."/>
        </authorList>
    </citation>
    <scope>NUCLEOTIDE SEQUENCE</scope>
    <source>
        <strain evidence="2">Race5_Kim</strain>
    </source>
</reference>
<accession>A0A9Q8UW30</accession>
<reference evidence="2" key="1">
    <citation type="submission" date="2021-12" db="EMBL/GenBank/DDBJ databases">
        <authorList>
            <person name="Zaccaron A."/>
            <person name="Stergiopoulos I."/>
        </authorList>
    </citation>
    <scope>NUCLEOTIDE SEQUENCE</scope>
    <source>
        <strain evidence="2">Race5_Kim</strain>
    </source>
</reference>
<dbReference type="RefSeq" id="XP_047768975.1">
    <property type="nucleotide sequence ID" value="XM_047912562.1"/>
</dbReference>
<name>A0A9Q8UW30_PASFU</name>
<proteinExistence type="predicted"/>
<sequence length="277" mass="31040">MAAQCTSQRRHEWDRSPPRDLCMLPTDYGERCICKRCFHMLKRSLTGVSREPRAALALFTSGTKASLFLKLTLFLFSPNNADSRHPQTTAASHSQQSTTINAIRQTNTNTAIMRFLLKIMMALMAMITVSAALPAADNAASTLSTVITSNAADIFAVPSTNDTLLHATRDPPCNDDVATICTECMSCTAKDSGIAIEYFVHTGWEIDYDRCQRVLDCMNEDHFANSITHWHCEADCRSGTYLHFNSIFHQQGRINWCFDDTWPEIEGDRDAFNCPSH</sequence>
<evidence type="ECO:0000256" key="1">
    <source>
        <dbReference type="SAM" id="Phobius"/>
    </source>
</evidence>
<keyword evidence="1" id="KW-1133">Transmembrane helix</keyword>
<dbReference type="AlphaFoldDB" id="A0A9Q8UW30"/>
<evidence type="ECO:0000313" key="2">
    <source>
        <dbReference type="EMBL" id="UJO24609.1"/>
    </source>
</evidence>
<keyword evidence="3" id="KW-1185">Reference proteome</keyword>
<dbReference type="GeneID" id="71993292"/>
<gene>
    <name evidence="2" type="ORF">CLAFUR5_13414</name>
</gene>
<evidence type="ECO:0000313" key="3">
    <source>
        <dbReference type="Proteomes" id="UP000756132"/>
    </source>
</evidence>
<keyword evidence="1" id="KW-0472">Membrane</keyword>
<dbReference type="KEGG" id="ffu:CLAFUR5_13414"/>
<keyword evidence="1" id="KW-0812">Transmembrane</keyword>
<dbReference type="Proteomes" id="UP000756132">
    <property type="component" value="Chromosome 12"/>
</dbReference>